<reference evidence="2 3" key="1">
    <citation type="submission" date="2018-10" db="EMBL/GenBank/DDBJ databases">
        <title>Genome sequencing of Mucilaginibacter sp. HYN0043.</title>
        <authorList>
            <person name="Kim M."/>
            <person name="Yi H."/>
        </authorList>
    </citation>
    <scope>NUCLEOTIDE SEQUENCE [LARGE SCALE GENOMIC DNA]</scope>
    <source>
        <strain evidence="2 3">HYN0043</strain>
    </source>
</reference>
<evidence type="ECO:0000313" key="3">
    <source>
        <dbReference type="Proteomes" id="UP000270046"/>
    </source>
</evidence>
<evidence type="ECO:0000313" key="2">
    <source>
        <dbReference type="EMBL" id="AYL98442.1"/>
    </source>
</evidence>
<dbReference type="EMBL" id="CP032869">
    <property type="protein sequence ID" value="AYL98442.1"/>
    <property type="molecule type" value="Genomic_DNA"/>
</dbReference>
<proteinExistence type="predicted"/>
<dbReference type="PROSITE" id="PS51257">
    <property type="entry name" value="PROKAR_LIPOPROTEIN"/>
    <property type="match status" value="1"/>
</dbReference>
<gene>
    <name evidence="2" type="ORF">HYN43_025560</name>
</gene>
<name>A0A494W569_9SPHI</name>
<keyword evidence="3" id="KW-1185">Reference proteome</keyword>
<dbReference type="OrthoDB" id="799181at2"/>
<dbReference type="Proteomes" id="UP000270046">
    <property type="component" value="Chromosome"/>
</dbReference>
<accession>A0A494W569</accession>
<feature type="signal peptide" evidence="1">
    <location>
        <begin position="1"/>
        <end position="19"/>
    </location>
</feature>
<feature type="chain" id="PRO_5019785035" description="Lipoprotein" evidence="1">
    <location>
        <begin position="20"/>
        <end position="199"/>
    </location>
</feature>
<organism evidence="2 3">
    <name type="scientific">Mucilaginibacter celer</name>
    <dbReference type="NCBI Taxonomy" id="2305508"/>
    <lineage>
        <taxon>Bacteria</taxon>
        <taxon>Pseudomonadati</taxon>
        <taxon>Bacteroidota</taxon>
        <taxon>Sphingobacteriia</taxon>
        <taxon>Sphingobacteriales</taxon>
        <taxon>Sphingobacteriaceae</taxon>
        <taxon>Mucilaginibacter</taxon>
    </lineage>
</organism>
<dbReference type="RefSeq" id="WP_119406719.1">
    <property type="nucleotide sequence ID" value="NZ_CP032869.1"/>
</dbReference>
<keyword evidence="1" id="KW-0732">Signal</keyword>
<evidence type="ECO:0008006" key="4">
    <source>
        <dbReference type="Google" id="ProtNLM"/>
    </source>
</evidence>
<evidence type="ECO:0000256" key="1">
    <source>
        <dbReference type="SAM" id="SignalP"/>
    </source>
</evidence>
<dbReference type="AlphaFoldDB" id="A0A494W569"/>
<sequence>MKYLFTAVMLLSLGCGQNAKNTNAAKSTTDTVKALVITKADTNGEYIDWYKVKLNGNLPMLSSFKASGKELGKPDSVVTPRYEDVSVSFFNGKTFKYVYYKGLQFETENDSLAFSRVDFSKNPKLFLTTDKIKLSPATTLDEFKKLFPKSANEALHGTDMDKRASFRLNVAKGNTDDAWILEFDTVSGKLLSVDYFIPD</sequence>
<protein>
    <recommendedName>
        <fullName evidence="4">Lipoprotein</fullName>
    </recommendedName>
</protein>
<dbReference type="KEGG" id="muh:HYN43_025560"/>